<dbReference type="Proteomes" id="UP000297946">
    <property type="component" value="Unassembled WGS sequence"/>
</dbReference>
<protein>
    <submittedName>
        <fullName evidence="1">Uncharacterized protein</fullName>
    </submittedName>
</protein>
<dbReference type="AlphaFoldDB" id="A0A5R2ASZ2"/>
<name>A0A5R2ASZ2_9LEPT</name>
<organism evidence="1 2">
    <name type="scientific">Leptospira langatensis</name>
    <dbReference type="NCBI Taxonomy" id="2484983"/>
    <lineage>
        <taxon>Bacteria</taxon>
        <taxon>Pseudomonadati</taxon>
        <taxon>Spirochaetota</taxon>
        <taxon>Spirochaetia</taxon>
        <taxon>Leptospirales</taxon>
        <taxon>Leptospiraceae</taxon>
        <taxon>Leptospira</taxon>
    </lineage>
</organism>
<gene>
    <name evidence="1" type="ORF">EHO57_13940</name>
</gene>
<reference evidence="1 2" key="1">
    <citation type="journal article" date="2019" name="PLoS Negl. Trop. Dis.">
        <title>Revisiting the worldwide diversity of Leptospira species in the environment.</title>
        <authorList>
            <person name="Vincent A.T."/>
            <person name="Schiettekatte O."/>
            <person name="Bourhy P."/>
            <person name="Veyrier F.J."/>
            <person name="Picardeau M."/>
        </authorList>
    </citation>
    <scope>NUCLEOTIDE SEQUENCE [LARGE SCALE GENOMIC DNA]</scope>
    <source>
        <strain evidence="1 2">SSW18</strain>
    </source>
</reference>
<evidence type="ECO:0000313" key="2">
    <source>
        <dbReference type="Proteomes" id="UP000297946"/>
    </source>
</evidence>
<comment type="caution">
    <text evidence="1">The sequence shown here is derived from an EMBL/GenBank/DDBJ whole genome shotgun (WGS) entry which is preliminary data.</text>
</comment>
<dbReference type="EMBL" id="RQER01000008">
    <property type="protein sequence ID" value="TGJ99857.1"/>
    <property type="molecule type" value="Genomic_DNA"/>
</dbReference>
<sequence length="130" mass="14622">MEFHRLIIQLLQRTANATESETEHIENQYQVQQPQVLTRLITKTDNLVVFPIPAGITFKYVLIKASYNQEDTALAKKEGDLAPIAIRRDGATDDQILPDGWIAWGGNIVNLQISTPYETNKVKVEVFLGA</sequence>
<evidence type="ECO:0000313" key="1">
    <source>
        <dbReference type="EMBL" id="TGJ99857.1"/>
    </source>
</evidence>
<accession>A0A5R2ASZ2</accession>
<dbReference type="RefSeq" id="WP_135698363.1">
    <property type="nucleotide sequence ID" value="NZ_RQER01000008.1"/>
</dbReference>
<proteinExistence type="predicted"/>